<feature type="region of interest" description="Disordered" evidence="1">
    <location>
        <begin position="163"/>
        <end position="251"/>
    </location>
</feature>
<reference evidence="3 4" key="1">
    <citation type="submission" date="2019-02" db="EMBL/GenBank/DDBJ databases">
        <title>Deep-cultivation of Planctomycetes and their phenomic and genomic characterization uncovers novel biology.</title>
        <authorList>
            <person name="Wiegand S."/>
            <person name="Jogler M."/>
            <person name="Boedeker C."/>
            <person name="Pinto D."/>
            <person name="Vollmers J."/>
            <person name="Rivas-Marin E."/>
            <person name="Kohn T."/>
            <person name="Peeters S.H."/>
            <person name="Heuer A."/>
            <person name="Rast P."/>
            <person name="Oberbeckmann S."/>
            <person name="Bunk B."/>
            <person name="Jeske O."/>
            <person name="Meyerdierks A."/>
            <person name="Storesund J.E."/>
            <person name="Kallscheuer N."/>
            <person name="Luecker S."/>
            <person name="Lage O.M."/>
            <person name="Pohl T."/>
            <person name="Merkel B.J."/>
            <person name="Hornburger P."/>
            <person name="Mueller R.-W."/>
            <person name="Bruemmer F."/>
            <person name="Labrenz M."/>
            <person name="Spormann A.M."/>
            <person name="Op den Camp H."/>
            <person name="Overmann J."/>
            <person name="Amann R."/>
            <person name="Jetten M.S.M."/>
            <person name="Mascher T."/>
            <person name="Medema M.H."/>
            <person name="Devos D.P."/>
            <person name="Kaster A.-K."/>
            <person name="Ovreas L."/>
            <person name="Rohde M."/>
            <person name="Galperin M.Y."/>
            <person name="Jogler C."/>
        </authorList>
    </citation>
    <scope>NUCLEOTIDE SEQUENCE [LARGE SCALE GENOMIC DNA]</scope>
    <source>
        <strain evidence="3 4">Pan189</strain>
    </source>
</reference>
<evidence type="ECO:0000313" key="3">
    <source>
        <dbReference type="EMBL" id="QDT37224.1"/>
    </source>
</evidence>
<dbReference type="EMBL" id="CP036268">
    <property type="protein sequence ID" value="QDT37224.1"/>
    <property type="molecule type" value="Genomic_DNA"/>
</dbReference>
<feature type="signal peptide" evidence="2">
    <location>
        <begin position="1"/>
        <end position="25"/>
    </location>
</feature>
<feature type="compositionally biased region" description="Pro residues" evidence="1">
    <location>
        <begin position="169"/>
        <end position="181"/>
    </location>
</feature>
<evidence type="ECO:0000256" key="1">
    <source>
        <dbReference type="SAM" id="MobiDB-lite"/>
    </source>
</evidence>
<evidence type="ECO:0000256" key="2">
    <source>
        <dbReference type="SAM" id="SignalP"/>
    </source>
</evidence>
<evidence type="ECO:0000313" key="4">
    <source>
        <dbReference type="Proteomes" id="UP000317318"/>
    </source>
</evidence>
<proteinExistence type="predicted"/>
<dbReference type="RefSeq" id="WP_145363359.1">
    <property type="nucleotide sequence ID" value="NZ_CP036268.1"/>
</dbReference>
<keyword evidence="4" id="KW-1185">Reference proteome</keyword>
<gene>
    <name evidence="3" type="ORF">Pan189_15970</name>
</gene>
<feature type="chain" id="PRO_5022202312" evidence="2">
    <location>
        <begin position="26"/>
        <end position="322"/>
    </location>
</feature>
<sequence length="322" mass="34337" precursor="true">MTRMAGILGMVSAVLTLGAATGANAQCCGSAYPTFVRPTTTTLFGPTVYGGGYGYGGGFGSTSYYGPSLFDVGSYFGTTTSYYGPTLFGASPYYGTTASYYGPTTSYAGYGSTSYYPSTSFYPAAVSSCCPGSCGCNACCNGCASGNCPNGNCGVNYGPDDLKPEPEPEPQSLPPRDPPPNRTFDSETRPNPLDDDLGRPREDGFDRFDRGADDGLDTFDAFKPIPQKERAPDPDSLDPRIDTPEIDLNDPVDELPAELDIENANIWEQPLRRGPELGPSAFLIRREQASRFRAPRLAAVRPWQDGFGADSDITLIGYAEAK</sequence>
<organism evidence="3 4">
    <name type="scientific">Stratiformator vulcanicus</name>
    <dbReference type="NCBI Taxonomy" id="2527980"/>
    <lineage>
        <taxon>Bacteria</taxon>
        <taxon>Pseudomonadati</taxon>
        <taxon>Planctomycetota</taxon>
        <taxon>Planctomycetia</taxon>
        <taxon>Planctomycetales</taxon>
        <taxon>Planctomycetaceae</taxon>
        <taxon>Stratiformator</taxon>
    </lineage>
</organism>
<name>A0A517R078_9PLAN</name>
<dbReference type="AlphaFoldDB" id="A0A517R078"/>
<dbReference type="KEGG" id="svp:Pan189_15970"/>
<keyword evidence="2" id="KW-0732">Signal</keyword>
<dbReference type="Proteomes" id="UP000317318">
    <property type="component" value="Chromosome"/>
</dbReference>
<feature type="compositionally biased region" description="Basic and acidic residues" evidence="1">
    <location>
        <begin position="226"/>
        <end position="243"/>
    </location>
</feature>
<feature type="compositionally biased region" description="Basic and acidic residues" evidence="1">
    <location>
        <begin position="196"/>
        <end position="213"/>
    </location>
</feature>
<protein>
    <submittedName>
        <fullName evidence="3">Uncharacterized protein</fullName>
    </submittedName>
</protein>
<accession>A0A517R078</accession>